<reference evidence="1" key="1">
    <citation type="submission" date="2020-07" db="EMBL/GenBank/DDBJ databases">
        <title>Huge and variable diversity of episymbiotic CPR bacteria and DPANN archaea in groundwater ecosystems.</title>
        <authorList>
            <person name="He C.Y."/>
            <person name="Keren R."/>
            <person name="Whittaker M."/>
            <person name="Farag I.F."/>
            <person name="Doudna J."/>
            <person name="Cate J.H.D."/>
            <person name="Banfield J.F."/>
        </authorList>
    </citation>
    <scope>NUCLEOTIDE SEQUENCE</scope>
    <source>
        <strain evidence="1">NC_groundwater_17_Pr7_B-0.1um_64_12</strain>
    </source>
</reference>
<protein>
    <submittedName>
        <fullName evidence="1">Uncharacterized protein</fullName>
    </submittedName>
</protein>
<dbReference type="Proteomes" id="UP000727962">
    <property type="component" value="Unassembled WGS sequence"/>
</dbReference>
<evidence type="ECO:0000313" key="1">
    <source>
        <dbReference type="EMBL" id="MBI1756663.1"/>
    </source>
</evidence>
<dbReference type="EMBL" id="JACOSL010000038">
    <property type="protein sequence ID" value="MBI1756663.1"/>
    <property type="molecule type" value="Genomic_DNA"/>
</dbReference>
<name>A0A931LV01_FIMGI</name>
<evidence type="ECO:0000313" key="2">
    <source>
        <dbReference type="Proteomes" id="UP000727962"/>
    </source>
</evidence>
<comment type="caution">
    <text evidence="1">The sequence shown here is derived from an EMBL/GenBank/DDBJ whole genome shotgun (WGS) entry which is preliminary data.</text>
</comment>
<gene>
    <name evidence="1" type="ORF">HYR64_06100</name>
</gene>
<dbReference type="AlphaFoldDB" id="A0A931LV01"/>
<proteinExistence type="predicted"/>
<accession>A0A931LV01</accession>
<sequence>MGESIVAKCATEPRFTLTIRKLDERQWALTEFHNSSIAAEMELEGFRDEGTSTGLSGPGVTYGRRIPSKGLDVFVWFCLTDGGLIRGDAVGPSDTQAQLQILFEAGRMVGGIRKFVRGQQADRVGVPEHRA</sequence>
<organism evidence="1 2">
    <name type="scientific">Fimbriimonas ginsengisoli</name>
    <dbReference type="NCBI Taxonomy" id="1005039"/>
    <lineage>
        <taxon>Bacteria</taxon>
        <taxon>Bacillati</taxon>
        <taxon>Armatimonadota</taxon>
        <taxon>Fimbriimonadia</taxon>
        <taxon>Fimbriimonadales</taxon>
        <taxon>Fimbriimonadaceae</taxon>
        <taxon>Fimbriimonas</taxon>
    </lineage>
</organism>